<dbReference type="FunFam" id="1.10.10.10:FF:000007">
    <property type="entry name" value="Ferric uptake regulation protein"/>
    <property type="match status" value="1"/>
</dbReference>
<evidence type="ECO:0000256" key="2">
    <source>
        <dbReference type="ARBA" id="ARBA00007957"/>
    </source>
</evidence>
<dbReference type="GO" id="GO:0008270">
    <property type="term" value="F:zinc ion binding"/>
    <property type="evidence" value="ECO:0007669"/>
    <property type="project" value="TreeGrafter"/>
</dbReference>
<comment type="subcellular location">
    <subcellularLocation>
        <location evidence="1">Cytoplasm</location>
    </subcellularLocation>
</comment>
<dbReference type="NCBIfam" id="NF006999">
    <property type="entry name" value="PRK09462.1"/>
    <property type="match status" value="1"/>
</dbReference>
<keyword evidence="11" id="KW-0804">Transcription</keyword>
<dbReference type="eggNOG" id="COG0735">
    <property type="taxonomic scope" value="Bacteria"/>
</dbReference>
<dbReference type="InterPro" id="IPR002481">
    <property type="entry name" value="FUR"/>
</dbReference>
<dbReference type="SUPFAM" id="SSF46785">
    <property type="entry name" value="Winged helix' DNA-binding domain"/>
    <property type="match status" value="1"/>
</dbReference>
<evidence type="ECO:0000256" key="8">
    <source>
        <dbReference type="ARBA" id="ARBA00022833"/>
    </source>
</evidence>
<evidence type="ECO:0000256" key="10">
    <source>
        <dbReference type="ARBA" id="ARBA00023125"/>
    </source>
</evidence>
<dbReference type="Gene3D" id="3.30.1490.190">
    <property type="match status" value="1"/>
</dbReference>
<evidence type="ECO:0000256" key="4">
    <source>
        <dbReference type="ARBA" id="ARBA00020910"/>
    </source>
</evidence>
<keyword evidence="6" id="KW-0678">Repressor</keyword>
<dbReference type="Proteomes" id="UP000006062">
    <property type="component" value="Chromosome"/>
</dbReference>
<evidence type="ECO:0000313" key="15">
    <source>
        <dbReference type="EMBL" id="AFL72195.1"/>
    </source>
</evidence>
<proteinExistence type="inferred from homology"/>
<evidence type="ECO:0000256" key="14">
    <source>
        <dbReference type="SAM" id="MobiDB-lite"/>
    </source>
</evidence>
<dbReference type="InterPro" id="IPR043135">
    <property type="entry name" value="Fur_C"/>
</dbReference>
<gene>
    <name evidence="15" type="ordered locus">Thivi_0117</name>
</gene>
<organism evidence="15 16">
    <name type="scientific">Thiocystis violascens (strain ATCC 17096 / DSM 198 / 6111)</name>
    <name type="common">Chromatium violascens</name>
    <dbReference type="NCBI Taxonomy" id="765911"/>
    <lineage>
        <taxon>Bacteria</taxon>
        <taxon>Pseudomonadati</taxon>
        <taxon>Pseudomonadota</taxon>
        <taxon>Gammaproteobacteria</taxon>
        <taxon>Chromatiales</taxon>
        <taxon>Chromatiaceae</taxon>
        <taxon>Thiocystis</taxon>
    </lineage>
</organism>
<keyword evidence="9" id="KW-0805">Transcription regulation</keyword>
<evidence type="ECO:0000256" key="3">
    <source>
        <dbReference type="ARBA" id="ARBA00011738"/>
    </source>
</evidence>
<dbReference type="InterPro" id="IPR036388">
    <property type="entry name" value="WH-like_DNA-bd_sf"/>
</dbReference>
<dbReference type="STRING" id="765911.Thivi_0117"/>
<dbReference type="PANTHER" id="PTHR33202">
    <property type="entry name" value="ZINC UPTAKE REGULATION PROTEIN"/>
    <property type="match status" value="1"/>
</dbReference>
<comment type="cofactor">
    <cofactor evidence="13">
        <name>Mn(2+)</name>
        <dbReference type="ChEBI" id="CHEBI:29035"/>
    </cofactor>
    <cofactor evidence="13">
        <name>Fe(2+)</name>
        <dbReference type="ChEBI" id="CHEBI:29033"/>
    </cofactor>
    <text evidence="13">Binds 1 Mn(2+) or Fe(2+) ion per subunit.</text>
</comment>
<keyword evidence="7 12" id="KW-0479">Metal-binding</keyword>
<feature type="region of interest" description="Disordered" evidence="14">
    <location>
        <begin position="144"/>
        <end position="187"/>
    </location>
</feature>
<feature type="binding site" evidence="13">
    <location>
        <position position="123"/>
    </location>
    <ligand>
        <name>Fe cation</name>
        <dbReference type="ChEBI" id="CHEBI:24875"/>
    </ligand>
</feature>
<dbReference type="GO" id="GO:0000976">
    <property type="term" value="F:transcription cis-regulatory region binding"/>
    <property type="evidence" value="ECO:0007669"/>
    <property type="project" value="TreeGrafter"/>
</dbReference>
<dbReference type="OrthoDB" id="8659436at2"/>
<keyword evidence="13" id="KW-0408">Iron</keyword>
<dbReference type="GO" id="GO:0005829">
    <property type="term" value="C:cytosol"/>
    <property type="evidence" value="ECO:0007669"/>
    <property type="project" value="TreeGrafter"/>
</dbReference>
<dbReference type="PANTHER" id="PTHR33202:SF2">
    <property type="entry name" value="FERRIC UPTAKE REGULATION PROTEIN"/>
    <property type="match status" value="1"/>
</dbReference>
<dbReference type="HOGENOM" id="CLU_096072_3_3_6"/>
<evidence type="ECO:0000256" key="13">
    <source>
        <dbReference type="PIRSR" id="PIRSR602481-2"/>
    </source>
</evidence>
<dbReference type="Pfam" id="PF01475">
    <property type="entry name" value="FUR"/>
    <property type="match status" value="1"/>
</dbReference>
<dbReference type="GO" id="GO:0045892">
    <property type="term" value="P:negative regulation of DNA-templated transcription"/>
    <property type="evidence" value="ECO:0007669"/>
    <property type="project" value="TreeGrafter"/>
</dbReference>
<feature type="binding site" evidence="12">
    <location>
        <position position="91"/>
    </location>
    <ligand>
        <name>Zn(2+)</name>
        <dbReference type="ChEBI" id="CHEBI:29105"/>
    </ligand>
</feature>
<evidence type="ECO:0000256" key="9">
    <source>
        <dbReference type="ARBA" id="ARBA00023015"/>
    </source>
</evidence>
<evidence type="ECO:0000313" key="16">
    <source>
        <dbReference type="Proteomes" id="UP000006062"/>
    </source>
</evidence>
<feature type="binding site" evidence="13">
    <location>
        <position position="85"/>
    </location>
    <ligand>
        <name>Fe cation</name>
        <dbReference type="ChEBI" id="CHEBI:24875"/>
    </ligand>
</feature>
<evidence type="ECO:0000256" key="7">
    <source>
        <dbReference type="ARBA" id="ARBA00022723"/>
    </source>
</evidence>
<feature type="binding site" evidence="12">
    <location>
        <position position="94"/>
    </location>
    <ligand>
        <name>Zn(2+)</name>
        <dbReference type="ChEBI" id="CHEBI:29105"/>
    </ligand>
</feature>
<evidence type="ECO:0000256" key="6">
    <source>
        <dbReference type="ARBA" id="ARBA00022491"/>
    </source>
</evidence>
<dbReference type="AlphaFoldDB" id="I3Y5C7"/>
<comment type="similarity">
    <text evidence="2">Belongs to the Fur family.</text>
</comment>
<evidence type="ECO:0000256" key="5">
    <source>
        <dbReference type="ARBA" id="ARBA00022490"/>
    </source>
</evidence>
<dbReference type="InterPro" id="IPR036390">
    <property type="entry name" value="WH_DNA-bd_sf"/>
</dbReference>
<reference evidence="15 16" key="1">
    <citation type="submission" date="2012-06" db="EMBL/GenBank/DDBJ databases">
        <title>Complete sequence of Thiocystis violascens DSM 198.</title>
        <authorList>
            <consortium name="US DOE Joint Genome Institute"/>
            <person name="Lucas S."/>
            <person name="Han J."/>
            <person name="Lapidus A."/>
            <person name="Cheng J.-F."/>
            <person name="Goodwin L."/>
            <person name="Pitluck S."/>
            <person name="Peters L."/>
            <person name="Ovchinnikova G."/>
            <person name="Teshima H."/>
            <person name="Detter J.C."/>
            <person name="Han C."/>
            <person name="Tapia R."/>
            <person name="Land M."/>
            <person name="Hauser L."/>
            <person name="Kyrpides N."/>
            <person name="Ivanova N."/>
            <person name="Pagani I."/>
            <person name="Vogl K."/>
            <person name="Liu Z."/>
            <person name="Frigaard N.-U."/>
            <person name="Bryant D."/>
            <person name="Woyke T."/>
        </authorList>
    </citation>
    <scope>NUCLEOTIDE SEQUENCE [LARGE SCALE GENOMIC DNA]</scope>
    <source>
        <strain evidence="16">ATCC 17096 / DSM 198 / 6111</strain>
    </source>
</reference>
<keyword evidence="8 12" id="KW-0862">Zinc</keyword>
<dbReference type="GO" id="GO:1900376">
    <property type="term" value="P:regulation of secondary metabolite biosynthetic process"/>
    <property type="evidence" value="ECO:0007669"/>
    <property type="project" value="TreeGrafter"/>
</dbReference>
<dbReference type="KEGG" id="tvi:Thivi_0117"/>
<name>I3Y5C7_THIV6</name>
<feature type="binding site" evidence="12">
    <location>
        <position position="131"/>
    </location>
    <ligand>
        <name>Zn(2+)</name>
        <dbReference type="ChEBI" id="CHEBI:29105"/>
    </ligand>
</feature>
<dbReference type="RefSeq" id="WP_014776704.1">
    <property type="nucleotide sequence ID" value="NC_018012.1"/>
</dbReference>
<evidence type="ECO:0000256" key="12">
    <source>
        <dbReference type="PIRSR" id="PIRSR602481-1"/>
    </source>
</evidence>
<accession>I3Y5C7</accession>
<evidence type="ECO:0000256" key="11">
    <source>
        <dbReference type="ARBA" id="ARBA00023163"/>
    </source>
</evidence>
<dbReference type="GO" id="GO:0003700">
    <property type="term" value="F:DNA-binding transcription factor activity"/>
    <property type="evidence" value="ECO:0007669"/>
    <property type="project" value="InterPro"/>
</dbReference>
<sequence length="187" mass="20879">MADHIIKQAGLRMTAPRAKILDILARSGKRHMSADEVYRELQGDDAEIGQATVYRVLTHFVEAGLVSRQSFDGGHWVFELNRGEHHYHLICDRCGRIVEFADGLIAGRQSDIARKHGFDIRNHSLVAYGLCRNCQRSLARDAAPFDVRPDPTPEPGARRMAIRAPRATVDTPGDRPFLDPGIKTSAR</sequence>
<keyword evidence="16" id="KW-1185">Reference proteome</keyword>
<keyword evidence="10" id="KW-0238">DNA-binding</keyword>
<evidence type="ECO:0000256" key="1">
    <source>
        <dbReference type="ARBA" id="ARBA00004496"/>
    </source>
</evidence>
<keyword evidence="5" id="KW-0963">Cytoplasm</keyword>
<comment type="cofactor">
    <cofactor evidence="12">
        <name>Zn(2+)</name>
        <dbReference type="ChEBI" id="CHEBI:29105"/>
    </cofactor>
    <text evidence="12">Binds 1 zinc ion per subunit.</text>
</comment>
<feature type="binding site" evidence="12">
    <location>
        <position position="134"/>
    </location>
    <ligand>
        <name>Zn(2+)</name>
        <dbReference type="ChEBI" id="CHEBI:29105"/>
    </ligand>
</feature>
<dbReference type="Gene3D" id="1.10.10.10">
    <property type="entry name" value="Winged helix-like DNA-binding domain superfamily/Winged helix DNA-binding domain"/>
    <property type="match status" value="1"/>
</dbReference>
<comment type="subunit">
    <text evidence="3">Homodimer.</text>
</comment>
<protein>
    <recommendedName>
        <fullName evidence="4">Ferric uptake regulation protein</fullName>
    </recommendedName>
</protein>
<dbReference type="EMBL" id="CP003154">
    <property type="protein sequence ID" value="AFL72195.1"/>
    <property type="molecule type" value="Genomic_DNA"/>
</dbReference>
<dbReference type="CDD" id="cd07153">
    <property type="entry name" value="Fur_like"/>
    <property type="match status" value="1"/>
</dbReference>